<comment type="caution">
    <text evidence="1">The sequence shown here is derived from an EMBL/GenBank/DDBJ whole genome shotgun (WGS) entry which is preliminary data.</text>
</comment>
<dbReference type="Proteomes" id="UP000076959">
    <property type="component" value="Unassembled WGS sequence"/>
</dbReference>
<gene>
    <name evidence="1" type="ORF">AYJ54_01860</name>
</gene>
<accession>A0A176YGA7</accession>
<protein>
    <submittedName>
        <fullName evidence="1">Uncharacterized protein</fullName>
    </submittedName>
</protein>
<organism evidence="1 2">
    <name type="scientific">Bradyrhizobium centrolobii</name>
    <dbReference type="NCBI Taxonomy" id="1505087"/>
    <lineage>
        <taxon>Bacteria</taxon>
        <taxon>Pseudomonadati</taxon>
        <taxon>Pseudomonadota</taxon>
        <taxon>Alphaproteobacteria</taxon>
        <taxon>Hyphomicrobiales</taxon>
        <taxon>Nitrobacteraceae</taxon>
        <taxon>Bradyrhizobium</taxon>
    </lineage>
</organism>
<keyword evidence="2" id="KW-1185">Reference proteome</keyword>
<dbReference type="EMBL" id="LUUB01000079">
    <property type="protein sequence ID" value="OAF05673.1"/>
    <property type="molecule type" value="Genomic_DNA"/>
</dbReference>
<dbReference type="AlphaFoldDB" id="A0A176YGA7"/>
<reference evidence="1 2" key="1">
    <citation type="submission" date="2016-03" db="EMBL/GenBank/DDBJ databases">
        <title>Draft Genome Sequence of the Strain BR 10245 (Bradyrhizobium sp.) isolated from nodules of Centrolobium paraense.</title>
        <authorList>
            <person name="Simoes-Araujo J.L.Sr."/>
            <person name="Barauna A.C."/>
            <person name="Silva K."/>
            <person name="Zilli J.E."/>
        </authorList>
    </citation>
    <scope>NUCLEOTIDE SEQUENCE [LARGE SCALE GENOMIC DNA]</scope>
    <source>
        <strain evidence="1 2">BR 10245</strain>
    </source>
</reference>
<sequence>MVAASGGYDLPAFDNLATHQVLSAAAQDCDAAGLQLEPNRDIRRSFMRMSSAVAPAQQAPRARR</sequence>
<proteinExistence type="predicted"/>
<name>A0A176YGA7_9BRAD</name>
<evidence type="ECO:0000313" key="2">
    <source>
        <dbReference type="Proteomes" id="UP000076959"/>
    </source>
</evidence>
<evidence type="ECO:0000313" key="1">
    <source>
        <dbReference type="EMBL" id="OAF05673.1"/>
    </source>
</evidence>
<dbReference type="STRING" id="1505087.AYJ54_01860"/>